<dbReference type="Proteomes" id="UP000242814">
    <property type="component" value="Unassembled WGS sequence"/>
</dbReference>
<evidence type="ECO:0000313" key="2">
    <source>
        <dbReference type="Proteomes" id="UP000242814"/>
    </source>
</evidence>
<comment type="caution">
    <text evidence="1">The sequence shown here is derived from an EMBL/GenBank/DDBJ whole genome shotgun (WGS) entry which is preliminary data.</text>
</comment>
<dbReference type="AlphaFoldDB" id="A0A1D2JE61"/>
<accession>A0A1D2JE61</accession>
<dbReference type="EMBL" id="LZYO01000154">
    <property type="protein sequence ID" value="ODH27883.1"/>
    <property type="molecule type" value="Genomic_DNA"/>
</dbReference>
<evidence type="ECO:0000313" key="1">
    <source>
        <dbReference type="EMBL" id="ODH27883.1"/>
    </source>
</evidence>
<organism evidence="1 2">
    <name type="scientific">Paracoccidioides brasiliensis</name>
    <dbReference type="NCBI Taxonomy" id="121759"/>
    <lineage>
        <taxon>Eukaryota</taxon>
        <taxon>Fungi</taxon>
        <taxon>Dikarya</taxon>
        <taxon>Ascomycota</taxon>
        <taxon>Pezizomycotina</taxon>
        <taxon>Eurotiomycetes</taxon>
        <taxon>Eurotiomycetidae</taxon>
        <taxon>Onygenales</taxon>
        <taxon>Ajellomycetaceae</taxon>
        <taxon>Paracoccidioides</taxon>
    </lineage>
</organism>
<gene>
    <name evidence="1" type="ORF">ACO22_04052</name>
</gene>
<sequence length="128" mass="14407">MVFPMAVPSITAATSWLHAISHIDRVLAIVEWAGCLEKLLRGPQGAVHYDYRNRRRSILPMIPDQYANTWDAFCSSVSRMPQKKVAFMERFTWGTAVSIILPKLTFLGEEMLIESHFPGIASGSNVKK</sequence>
<dbReference type="VEuPathDB" id="FungiDB:PABG_06281"/>
<name>A0A1D2JE61_PARBR</name>
<reference evidence="1 2" key="1">
    <citation type="submission" date="2016-06" db="EMBL/GenBank/DDBJ databases">
        <authorList>
            <person name="Kjaerup R.B."/>
            <person name="Dalgaard T.S."/>
            <person name="Juul-Madsen H.R."/>
        </authorList>
    </citation>
    <scope>NUCLEOTIDE SEQUENCE [LARGE SCALE GENOMIC DNA]</scope>
    <source>
        <strain evidence="1 2">Pb300</strain>
    </source>
</reference>
<protein>
    <submittedName>
        <fullName evidence="1">Uncharacterized protein</fullName>
    </submittedName>
</protein>
<proteinExistence type="predicted"/>
<dbReference type="VEuPathDB" id="FungiDB:PADG_12334"/>